<dbReference type="InterPro" id="IPR005255">
    <property type="entry name" value="PdxA_fam"/>
</dbReference>
<comment type="caution">
    <text evidence="12">The sequence shown here is derived from an EMBL/GenBank/DDBJ whole genome shotgun (WGS) entry which is preliminary data.</text>
</comment>
<dbReference type="PATRIC" id="fig|1705578.3.peg.675"/>
<keyword evidence="10" id="KW-0119">Carbohydrate metabolism</keyword>
<dbReference type="EC" id="1.1.1.408" evidence="5"/>
<evidence type="ECO:0000313" key="15">
    <source>
        <dbReference type="Proteomes" id="UP000093694"/>
    </source>
</evidence>
<accession>A0A162JBB3</accession>
<evidence type="ECO:0000313" key="12">
    <source>
        <dbReference type="EMBL" id="OAA92975.1"/>
    </source>
</evidence>
<dbReference type="GO" id="GO:0016491">
    <property type="term" value="F:oxidoreductase activity"/>
    <property type="evidence" value="ECO:0007669"/>
    <property type="project" value="UniProtKB-KW"/>
</dbReference>
<dbReference type="NCBIfam" id="TIGR00557">
    <property type="entry name" value="pdxA"/>
    <property type="match status" value="1"/>
</dbReference>
<evidence type="ECO:0000256" key="10">
    <source>
        <dbReference type="ARBA" id="ARBA00023277"/>
    </source>
</evidence>
<comment type="subunit">
    <text evidence="4">Homodimer.</text>
</comment>
<dbReference type="PANTHER" id="PTHR30004:SF6">
    <property type="entry name" value="D-THREONATE 4-PHOSPHATE DEHYDROGENASE"/>
    <property type="match status" value="1"/>
</dbReference>
<keyword evidence="7" id="KW-0479">Metal-binding</keyword>
<dbReference type="EMBL" id="LITQ01000015">
    <property type="protein sequence ID" value="OAA92975.1"/>
    <property type="molecule type" value="Genomic_DNA"/>
</dbReference>
<comment type="function">
    <text evidence="2">Catalyzes the NAD-dependent oxidation and subsequent decarboxylation of D-threonate 4-phosphate to produce dihydroxyacetone phosphate (DHAP).</text>
</comment>
<evidence type="ECO:0000256" key="3">
    <source>
        <dbReference type="ARBA" id="ARBA00009464"/>
    </source>
</evidence>
<evidence type="ECO:0000256" key="4">
    <source>
        <dbReference type="ARBA" id="ARBA00011738"/>
    </source>
</evidence>
<comment type="similarity">
    <text evidence="3">Belongs to the PdxA family. PdxA2 subfamily.</text>
</comment>
<dbReference type="EMBL" id="LROR01000095">
    <property type="protein sequence ID" value="OBR90483.1"/>
    <property type="molecule type" value="Genomic_DNA"/>
</dbReference>
<dbReference type="PANTHER" id="PTHR30004">
    <property type="entry name" value="4-HYDROXYTHREONINE-4-PHOSPHATE DEHYDROGENASE"/>
    <property type="match status" value="1"/>
</dbReference>
<evidence type="ECO:0000256" key="7">
    <source>
        <dbReference type="ARBA" id="ARBA00022723"/>
    </source>
</evidence>
<evidence type="ECO:0000256" key="9">
    <source>
        <dbReference type="ARBA" id="ARBA00023027"/>
    </source>
</evidence>
<name>A0A162JBB3_9CLOT</name>
<evidence type="ECO:0000256" key="11">
    <source>
        <dbReference type="ARBA" id="ARBA00049355"/>
    </source>
</evidence>
<keyword evidence="15" id="KW-1185">Reference proteome</keyword>
<dbReference type="Proteomes" id="UP000077384">
    <property type="component" value="Unassembled WGS sequence"/>
</dbReference>
<evidence type="ECO:0000256" key="5">
    <source>
        <dbReference type="ARBA" id="ARBA00012116"/>
    </source>
</evidence>
<evidence type="ECO:0000256" key="1">
    <source>
        <dbReference type="ARBA" id="ARBA00001968"/>
    </source>
</evidence>
<dbReference type="Gene3D" id="3.40.718.10">
    <property type="entry name" value="Isopropylmalate Dehydrogenase"/>
    <property type="match status" value="1"/>
</dbReference>
<evidence type="ECO:0000256" key="2">
    <source>
        <dbReference type="ARBA" id="ARBA00003324"/>
    </source>
</evidence>
<keyword evidence="9" id="KW-0520">NAD</keyword>
<evidence type="ECO:0000256" key="8">
    <source>
        <dbReference type="ARBA" id="ARBA00023002"/>
    </source>
</evidence>
<dbReference type="SUPFAM" id="SSF53659">
    <property type="entry name" value="Isocitrate/Isopropylmalate dehydrogenase-like"/>
    <property type="match status" value="1"/>
</dbReference>
<evidence type="ECO:0000313" key="13">
    <source>
        <dbReference type="EMBL" id="OBR90483.1"/>
    </source>
</evidence>
<keyword evidence="8 12" id="KW-0560">Oxidoreductase</keyword>
<dbReference type="Pfam" id="PF04166">
    <property type="entry name" value="PdxA"/>
    <property type="match status" value="1"/>
</dbReference>
<dbReference type="GO" id="GO:0046872">
    <property type="term" value="F:metal ion binding"/>
    <property type="evidence" value="ECO:0007669"/>
    <property type="project" value="UniProtKB-KW"/>
</dbReference>
<dbReference type="GO" id="GO:0051287">
    <property type="term" value="F:NAD binding"/>
    <property type="evidence" value="ECO:0007669"/>
    <property type="project" value="InterPro"/>
</dbReference>
<evidence type="ECO:0000313" key="14">
    <source>
        <dbReference type="Proteomes" id="UP000077384"/>
    </source>
</evidence>
<reference evidence="12 14" key="1">
    <citation type="journal article" date="2015" name="Biotechnol. Bioeng.">
        <title>Genome sequence and phenotypic characterization of Caulobacter segnis.</title>
        <authorList>
            <person name="Patel S."/>
            <person name="Fletcher B."/>
            <person name="Scott D.C."/>
            <person name="Ely B."/>
        </authorList>
    </citation>
    <scope>NUCLEOTIDE SEQUENCE [LARGE SCALE GENOMIC DNA]</scope>
    <source>
        <strain evidence="12 14">PS02</strain>
    </source>
</reference>
<proteinExistence type="inferred from homology"/>
<dbReference type="NCBIfam" id="NF002992">
    <property type="entry name" value="PRK03743.1"/>
    <property type="match status" value="1"/>
</dbReference>
<organism evidence="12 14">
    <name type="scientific">Clostridium coskatii</name>
    <dbReference type="NCBI Taxonomy" id="1705578"/>
    <lineage>
        <taxon>Bacteria</taxon>
        <taxon>Bacillati</taxon>
        <taxon>Bacillota</taxon>
        <taxon>Clostridia</taxon>
        <taxon>Eubacteriales</taxon>
        <taxon>Clostridiaceae</taxon>
        <taxon>Clostridium</taxon>
    </lineage>
</organism>
<sequence length="331" mass="36242">MNKKIVAIPIGDIAGVGPEIVVKALNKKIIYDKVNPLVVGELRAIKRALEVTNINLEINVVDKVEKGKFEFGIIDLIDLNNVNGYEIKFGEVQAKAGKSAFEFIKKSVELAGEHKVDAIATTPINKEALKAAKINYIGHTEILAGLTGTDDPMTMFQVRNLRVFFLTRHLSLKDAVSSVKKNKIYEYILKCSKGLMQLGVKNPRIAIAGLNPHAGEHGLFGMEEVEEIVPAVEAARKKGIDIEGPIGADSVFYKALKGTYDAVISLYHDQGHIATKMVDFEKTISITVGLPFIRTSVDHGTAFDIAGKNIVSSVSMEEAIKLAYEYAEVYK</sequence>
<dbReference type="AlphaFoldDB" id="A0A162JBB3"/>
<evidence type="ECO:0000256" key="6">
    <source>
        <dbReference type="ARBA" id="ARBA00016951"/>
    </source>
</evidence>
<dbReference type="Proteomes" id="UP000093694">
    <property type="component" value="Unassembled WGS sequence"/>
</dbReference>
<comment type="cofactor">
    <cofactor evidence="1">
        <name>a divalent metal cation</name>
        <dbReference type="ChEBI" id="CHEBI:60240"/>
    </cofactor>
</comment>
<gene>
    <name evidence="12" type="primary">pdxA2_1</name>
    <name evidence="13" type="synonym">pdxA2_2</name>
    <name evidence="13" type="ORF">CLCOS_40420</name>
    <name evidence="12" type="ORF">WX73_00292</name>
</gene>
<protein>
    <recommendedName>
        <fullName evidence="6">Putative D-threonate 4-phosphate dehydrogenase</fullName>
        <ecNumber evidence="5">1.1.1.408</ecNumber>
    </recommendedName>
</protein>
<comment type="catalytic activity">
    <reaction evidence="11">
        <text>4-O-phospho-D-threonate + NAD(+) = dihydroxyacetone phosphate + CO2 + NADH</text>
        <dbReference type="Rhea" id="RHEA:52396"/>
        <dbReference type="ChEBI" id="CHEBI:16526"/>
        <dbReference type="ChEBI" id="CHEBI:57540"/>
        <dbReference type="ChEBI" id="CHEBI:57642"/>
        <dbReference type="ChEBI" id="CHEBI:57945"/>
        <dbReference type="ChEBI" id="CHEBI:136590"/>
        <dbReference type="EC" id="1.1.1.408"/>
    </reaction>
</comment>
<dbReference type="RefSeq" id="WP_063601121.1">
    <property type="nucleotide sequence ID" value="NZ_LITQ01000015.1"/>
</dbReference>
<reference evidence="13 15" key="2">
    <citation type="journal article" date="2016" name="Front. Microbiol.">
        <title>Industrial Acetogenic Biocatalysts: A Comparative Metabolic and Genomic Analysis.</title>
        <authorList>
            <person name="Bengelsdorf F."/>
            <person name="Poehlein A."/>
            <person name="Sonja S."/>
            <person name="Erz C."/>
            <person name="Hummel T."/>
            <person name="Hoffmeister S."/>
            <person name="Daniel R."/>
            <person name="Durre P."/>
        </authorList>
    </citation>
    <scope>NUCLEOTIDE SEQUENCE [LARGE SCALE GENOMIC DNA]</scope>
    <source>
        <strain evidence="13 15">PTA-10522</strain>
    </source>
</reference>